<dbReference type="AlphaFoldDB" id="A0A7Y9F121"/>
<dbReference type="InterPro" id="IPR003615">
    <property type="entry name" value="HNH_nuc"/>
</dbReference>
<proteinExistence type="predicted"/>
<sequence length="426" mass="46178">MSTTAAHPVGSAVARAHAVLDEVAEMSTWSMSQAETAQALVEVARLEARWGEVRSRLLEHADAVAVQERNASPSLAVWHSNVTRSTKRESFRQVRLAEGLARHVLVREALGRGDLVAEQASVICASLDALPDDLEASILEEATRALVEFAQVHDAKALRVLGRRILDVVAPEVGEAWEAELLDREEREAEKSSVFRMREDGHGRIRGSFTVPLLVGQMLERALLAFAAPKHQVATRAVSVASDDQDEPDEAAVPVRRPTAQRLGAAFVELVERLDPAGLPRAGGVNATVVVTMTLESLQGGLAAATLDTGGRVSAATARRLACEAGIVPVVLGGRSEPLDVGRSQRLFTVPQRLALGVRDGGCTAKGCDAPPAMCHAHHEDFWCRDGHTKVERGRLLCPYHHRRIHDPEYETEIGGDNQVSFHRRT</sequence>
<dbReference type="Proteomes" id="UP000516957">
    <property type="component" value="Unassembled WGS sequence"/>
</dbReference>
<keyword evidence="3" id="KW-1185">Reference proteome</keyword>
<name>A0A7Y9F121_9ACTN</name>
<gene>
    <name evidence="2" type="ORF">BKA08_001870</name>
</gene>
<accession>A0A7Y9F121</accession>
<reference evidence="2 3" key="1">
    <citation type="submission" date="2020-07" db="EMBL/GenBank/DDBJ databases">
        <title>Sequencing the genomes of 1000 actinobacteria strains.</title>
        <authorList>
            <person name="Klenk H.-P."/>
        </authorList>
    </citation>
    <scope>NUCLEOTIDE SEQUENCE [LARGE SCALE GENOMIC DNA]</scope>
    <source>
        <strain evidence="2 3">DSM 18965</strain>
    </source>
</reference>
<evidence type="ECO:0000259" key="1">
    <source>
        <dbReference type="Pfam" id="PF02720"/>
    </source>
</evidence>
<dbReference type="CDD" id="cd00085">
    <property type="entry name" value="HNHc"/>
    <property type="match status" value="1"/>
</dbReference>
<dbReference type="Pfam" id="PF02720">
    <property type="entry name" value="DUF222"/>
    <property type="match status" value="1"/>
</dbReference>
<protein>
    <recommendedName>
        <fullName evidence="1">DUF222 domain-containing protein</fullName>
    </recommendedName>
</protein>
<dbReference type="InterPro" id="IPR003870">
    <property type="entry name" value="DUF222"/>
</dbReference>
<organism evidence="2 3">
    <name type="scientific">Nocardioides marinisabuli</name>
    <dbReference type="NCBI Taxonomy" id="419476"/>
    <lineage>
        <taxon>Bacteria</taxon>
        <taxon>Bacillati</taxon>
        <taxon>Actinomycetota</taxon>
        <taxon>Actinomycetes</taxon>
        <taxon>Propionibacteriales</taxon>
        <taxon>Nocardioidaceae</taxon>
        <taxon>Nocardioides</taxon>
    </lineage>
</organism>
<dbReference type="EMBL" id="JACCBE010000001">
    <property type="protein sequence ID" value="NYD57632.1"/>
    <property type="molecule type" value="Genomic_DNA"/>
</dbReference>
<comment type="caution">
    <text evidence="2">The sequence shown here is derived from an EMBL/GenBank/DDBJ whole genome shotgun (WGS) entry which is preliminary data.</text>
</comment>
<evidence type="ECO:0000313" key="2">
    <source>
        <dbReference type="EMBL" id="NYD57632.1"/>
    </source>
</evidence>
<dbReference type="RefSeq" id="WP_179615368.1">
    <property type="nucleotide sequence ID" value="NZ_CP059163.1"/>
</dbReference>
<evidence type="ECO:0000313" key="3">
    <source>
        <dbReference type="Proteomes" id="UP000516957"/>
    </source>
</evidence>
<feature type="domain" description="DUF222" evidence="1">
    <location>
        <begin position="14"/>
        <end position="360"/>
    </location>
</feature>